<sequence>MPSCYLFLVAILVFTVKLCEAIALEDDFCTTWPSVSGLRYWLRTRDARCLRQQLARVLGYGVVAGAALVKLPQLLRILQNRSAAGISVATYLVESFGYAYNLAYHYRAGYPFSTYGDFVLLGVQNCLIMALIFYFNNQWFPLGLLTLSSYITATVVASWSQRAVPLAVLERLCSLNLAIVIGSRLPQILANARRKHTGSLSLATCLGLFGGATARVFTTMQQVQNHTILVGYLASAFLNGILVAQILMYRKQTRTTPEVSGATMQETRARPRKSKTS</sequence>
<dbReference type="Proteomes" id="UP000007014">
    <property type="component" value="Chromosome 19"/>
</dbReference>
<dbReference type="AlphaFoldDB" id="M1VM60"/>
<feature type="transmembrane region" description="Helical" evidence="9">
    <location>
        <begin position="142"/>
        <end position="160"/>
    </location>
</feature>
<dbReference type="KEGG" id="cme:CYME_CMS442C"/>
<dbReference type="PANTHER" id="PTHR12226">
    <property type="entry name" value="MANNOSE-P-DOLICHOL UTILIZATION DEFECT 1 LEC35 -RELATED"/>
    <property type="match status" value="1"/>
</dbReference>
<proteinExistence type="inferred from homology"/>
<dbReference type="EMBL" id="AP006501">
    <property type="protein sequence ID" value="BAM82998.1"/>
    <property type="molecule type" value="Genomic_DNA"/>
</dbReference>
<dbReference type="OMA" id="WAERLFT"/>
<dbReference type="eggNOG" id="KOG3211">
    <property type="taxonomic scope" value="Eukaryota"/>
</dbReference>
<name>M1VM60_CYAM1</name>
<feature type="chain" id="PRO_5004018593" description="Mannose-P-dolichol utilization defect 1 protein homolog" evidence="10">
    <location>
        <begin position="22"/>
        <end position="277"/>
    </location>
</feature>
<organism evidence="11 12">
    <name type="scientific">Cyanidioschyzon merolae (strain NIES-3377 / 10D)</name>
    <name type="common">Unicellular red alga</name>
    <dbReference type="NCBI Taxonomy" id="280699"/>
    <lineage>
        <taxon>Eukaryota</taxon>
        <taxon>Rhodophyta</taxon>
        <taxon>Bangiophyceae</taxon>
        <taxon>Cyanidiales</taxon>
        <taxon>Cyanidiaceae</taxon>
        <taxon>Cyanidioschyzon</taxon>
    </lineage>
</organism>
<dbReference type="OrthoDB" id="271506at2759"/>
<evidence type="ECO:0000256" key="3">
    <source>
        <dbReference type="ARBA" id="ARBA00022692"/>
    </source>
</evidence>
<evidence type="ECO:0000256" key="2">
    <source>
        <dbReference type="ARBA" id="ARBA00022448"/>
    </source>
</evidence>
<dbReference type="SMART" id="SM00679">
    <property type="entry name" value="CTNS"/>
    <property type="match status" value="2"/>
</dbReference>
<evidence type="ECO:0000256" key="9">
    <source>
        <dbReference type="SAM" id="Phobius"/>
    </source>
</evidence>
<feature type="compositionally biased region" description="Polar residues" evidence="8">
    <location>
        <begin position="257"/>
        <end position="266"/>
    </location>
</feature>
<feature type="transmembrane region" description="Helical" evidence="9">
    <location>
        <begin position="83"/>
        <end position="103"/>
    </location>
</feature>
<evidence type="ECO:0000256" key="10">
    <source>
        <dbReference type="SAM" id="SignalP"/>
    </source>
</evidence>
<dbReference type="Gramene" id="CMS442CT">
    <property type="protein sequence ID" value="CMS442CT"/>
    <property type="gene ID" value="CMS442C"/>
</dbReference>
<dbReference type="InterPro" id="IPR006603">
    <property type="entry name" value="PQ-loop_rpt"/>
</dbReference>
<keyword evidence="10" id="KW-0732">Signal</keyword>
<evidence type="ECO:0000313" key="11">
    <source>
        <dbReference type="EMBL" id="BAM82998.1"/>
    </source>
</evidence>
<feature type="transmembrane region" description="Helical" evidence="9">
    <location>
        <begin position="229"/>
        <end position="249"/>
    </location>
</feature>
<evidence type="ECO:0000256" key="8">
    <source>
        <dbReference type="SAM" id="MobiDB-lite"/>
    </source>
</evidence>
<keyword evidence="4" id="KW-0677">Repeat</keyword>
<dbReference type="GeneID" id="16997513"/>
<reference evidence="11 12" key="2">
    <citation type="journal article" date="2007" name="BMC Biol.">
        <title>A 100%-complete sequence reveals unusually simple genomic features in the hot-spring red alga Cyanidioschyzon merolae.</title>
        <authorList>
            <person name="Nozaki H."/>
            <person name="Takano H."/>
            <person name="Misumi O."/>
            <person name="Terasawa K."/>
            <person name="Matsuzaki M."/>
            <person name="Maruyama S."/>
            <person name="Nishida K."/>
            <person name="Yagisawa F."/>
            <person name="Yoshida Y."/>
            <person name="Fujiwara T."/>
            <person name="Takio S."/>
            <person name="Tamura K."/>
            <person name="Chung S.J."/>
            <person name="Nakamura S."/>
            <person name="Kuroiwa H."/>
            <person name="Tanaka K."/>
            <person name="Sato N."/>
            <person name="Kuroiwa T."/>
        </authorList>
    </citation>
    <scope>NUCLEOTIDE SEQUENCE [LARGE SCALE GENOMIC DNA]</scope>
    <source>
        <strain evidence="11 12">10D</strain>
    </source>
</reference>
<dbReference type="RefSeq" id="XP_005539034.1">
    <property type="nucleotide sequence ID" value="XM_005538977.1"/>
</dbReference>
<keyword evidence="5 9" id="KW-1133">Transmembrane helix</keyword>
<protein>
    <recommendedName>
        <fullName evidence="13">Mannose-P-dolichol utilization defect 1 protein homolog</fullName>
    </recommendedName>
</protein>
<evidence type="ECO:0000256" key="1">
    <source>
        <dbReference type="ARBA" id="ARBA00004141"/>
    </source>
</evidence>
<dbReference type="PANTHER" id="PTHR12226:SF2">
    <property type="entry name" value="MANNOSE-P-DOLICHOL UTILIZATION DEFECT 1 PROTEIN"/>
    <property type="match status" value="1"/>
</dbReference>
<evidence type="ECO:0000256" key="5">
    <source>
        <dbReference type="ARBA" id="ARBA00022989"/>
    </source>
</evidence>
<dbReference type="Pfam" id="PF04193">
    <property type="entry name" value="PQ-loop"/>
    <property type="match status" value="2"/>
</dbReference>
<dbReference type="Gene3D" id="1.20.1280.290">
    <property type="match status" value="2"/>
</dbReference>
<dbReference type="GO" id="GO:0016020">
    <property type="term" value="C:membrane"/>
    <property type="evidence" value="ECO:0007669"/>
    <property type="project" value="UniProtKB-SubCell"/>
</dbReference>
<accession>M1VM60</accession>
<evidence type="ECO:0000313" key="12">
    <source>
        <dbReference type="Proteomes" id="UP000007014"/>
    </source>
</evidence>
<gene>
    <name evidence="11" type="ORF">CYME_CMS442C</name>
</gene>
<feature type="transmembrane region" description="Helical" evidence="9">
    <location>
        <begin position="197"/>
        <end position="217"/>
    </location>
</feature>
<keyword evidence="3 9" id="KW-0812">Transmembrane</keyword>
<keyword evidence="12" id="KW-1185">Reference proteome</keyword>
<evidence type="ECO:0000256" key="6">
    <source>
        <dbReference type="ARBA" id="ARBA00023136"/>
    </source>
</evidence>
<feature type="signal peptide" evidence="10">
    <location>
        <begin position="1"/>
        <end position="21"/>
    </location>
</feature>
<keyword evidence="6 9" id="KW-0472">Membrane</keyword>
<feature type="region of interest" description="Disordered" evidence="8">
    <location>
        <begin position="257"/>
        <end position="277"/>
    </location>
</feature>
<evidence type="ECO:0000256" key="4">
    <source>
        <dbReference type="ARBA" id="ARBA00022737"/>
    </source>
</evidence>
<dbReference type="InterPro" id="IPR016817">
    <property type="entry name" value="MannP-dilichol_defect-1"/>
</dbReference>
<keyword evidence="2" id="KW-0813">Transport</keyword>
<dbReference type="HOGENOM" id="CLU_053568_2_1_1"/>
<evidence type="ECO:0000256" key="7">
    <source>
        <dbReference type="ARBA" id="ARBA00038475"/>
    </source>
</evidence>
<evidence type="ECO:0008006" key="13">
    <source>
        <dbReference type="Google" id="ProtNLM"/>
    </source>
</evidence>
<comment type="subcellular location">
    <subcellularLocation>
        <location evidence="1">Membrane</location>
        <topology evidence="1">Multi-pass membrane protein</topology>
    </subcellularLocation>
</comment>
<feature type="transmembrane region" description="Helical" evidence="9">
    <location>
        <begin position="115"/>
        <end position="135"/>
    </location>
</feature>
<comment type="similarity">
    <text evidence="7">Belongs to the MPDU1 (TC 2.A.43.3) family.</text>
</comment>
<reference evidence="11 12" key="1">
    <citation type="journal article" date="2004" name="Nature">
        <title>Genome sequence of the ultrasmall unicellular red alga Cyanidioschyzon merolae 10D.</title>
        <authorList>
            <person name="Matsuzaki M."/>
            <person name="Misumi O."/>
            <person name="Shin-i T."/>
            <person name="Maruyama S."/>
            <person name="Takahara M."/>
            <person name="Miyagishima S."/>
            <person name="Mori T."/>
            <person name="Nishida K."/>
            <person name="Yagisawa F."/>
            <person name="Nishida K."/>
            <person name="Yoshida Y."/>
            <person name="Nishimura Y."/>
            <person name="Nakao S."/>
            <person name="Kobayashi T."/>
            <person name="Momoyama Y."/>
            <person name="Higashiyama T."/>
            <person name="Minoda A."/>
            <person name="Sano M."/>
            <person name="Nomoto H."/>
            <person name="Oishi K."/>
            <person name="Hayashi H."/>
            <person name="Ohta F."/>
            <person name="Nishizaka S."/>
            <person name="Haga S."/>
            <person name="Miura S."/>
            <person name="Morishita T."/>
            <person name="Kabeya Y."/>
            <person name="Terasawa K."/>
            <person name="Suzuki Y."/>
            <person name="Ishii Y."/>
            <person name="Asakawa S."/>
            <person name="Takano H."/>
            <person name="Ohta N."/>
            <person name="Kuroiwa H."/>
            <person name="Tanaka K."/>
            <person name="Shimizu N."/>
            <person name="Sugano S."/>
            <person name="Sato N."/>
            <person name="Nozaki H."/>
            <person name="Ogasawara N."/>
            <person name="Kohara Y."/>
            <person name="Kuroiwa T."/>
        </authorList>
    </citation>
    <scope>NUCLEOTIDE SEQUENCE [LARGE SCALE GENOMIC DNA]</scope>
    <source>
        <strain evidence="11 12">10D</strain>
    </source>
</reference>